<dbReference type="GO" id="GO:0005886">
    <property type="term" value="C:plasma membrane"/>
    <property type="evidence" value="ECO:0007669"/>
    <property type="project" value="TreeGrafter"/>
</dbReference>
<dbReference type="InterPro" id="IPR031308">
    <property type="entry name" value="UCP028777"/>
</dbReference>
<sequence length="124" mass="13692">MNLLGNIIWLIFGGFFTFIGYMTGGLACCLTIIGIPFGLQLFKIGILTLMPFGTQVRERPGSSGCLAAVMNIIWILFGGIWIALGHLLFGFLLAITIIGIPFARQHFKLLTLTFTPFGKELYYP</sequence>
<dbReference type="Pfam" id="PF03733">
    <property type="entry name" value="YccF"/>
    <property type="match status" value="2"/>
</dbReference>
<evidence type="ECO:0000259" key="2">
    <source>
        <dbReference type="Pfam" id="PF03733"/>
    </source>
</evidence>
<accession>A0A3N4MQ79</accession>
<protein>
    <submittedName>
        <fullName evidence="3">YccF domain-containing protein</fullName>
    </submittedName>
</protein>
<dbReference type="AlphaFoldDB" id="A0A3N4MQ79"/>
<dbReference type="RefSeq" id="WP_120515595.1">
    <property type="nucleotide sequence ID" value="NZ_QXZY01000003.1"/>
</dbReference>
<keyword evidence="1" id="KW-1133">Transmembrane helix</keyword>
<evidence type="ECO:0000313" key="4">
    <source>
        <dbReference type="Proteomes" id="UP000279089"/>
    </source>
</evidence>
<evidence type="ECO:0000256" key="1">
    <source>
        <dbReference type="SAM" id="Phobius"/>
    </source>
</evidence>
<dbReference type="PANTHER" id="PTHR42903">
    <property type="entry name" value="INNER MEMBRANE PROTEIN YCCF"/>
    <property type="match status" value="1"/>
</dbReference>
<dbReference type="NCBIfam" id="NF008740">
    <property type="entry name" value="PRK11770.1-2"/>
    <property type="match status" value="1"/>
</dbReference>
<dbReference type="PIRSF" id="PIRSF028777">
    <property type="entry name" value="UCP028777"/>
    <property type="match status" value="1"/>
</dbReference>
<dbReference type="EMBL" id="RMBX01000002">
    <property type="protein sequence ID" value="RPD42260.1"/>
    <property type="molecule type" value="Genomic_DNA"/>
</dbReference>
<feature type="transmembrane region" description="Helical" evidence="1">
    <location>
        <begin position="83"/>
        <end position="103"/>
    </location>
</feature>
<proteinExistence type="predicted"/>
<keyword evidence="1" id="KW-0472">Membrane</keyword>
<feature type="domain" description="Inner membrane component" evidence="2">
    <location>
        <begin position="69"/>
        <end position="119"/>
    </location>
</feature>
<evidence type="ECO:0000313" key="3">
    <source>
        <dbReference type="EMBL" id="RPD42260.1"/>
    </source>
</evidence>
<feature type="transmembrane region" description="Helical" evidence="1">
    <location>
        <begin position="60"/>
        <end position="77"/>
    </location>
</feature>
<dbReference type="InterPro" id="IPR005185">
    <property type="entry name" value="YccF"/>
</dbReference>
<name>A0A3N4MQ79_9BACT</name>
<keyword evidence="4" id="KW-1185">Reference proteome</keyword>
<dbReference type="InterPro" id="IPR052937">
    <property type="entry name" value="Inner_membrane_protein"/>
</dbReference>
<dbReference type="Proteomes" id="UP000279089">
    <property type="component" value="Unassembled WGS sequence"/>
</dbReference>
<organism evidence="3 4">
    <name type="scientific">Chitinophaga barathri</name>
    <dbReference type="NCBI Taxonomy" id="1647451"/>
    <lineage>
        <taxon>Bacteria</taxon>
        <taxon>Pseudomonadati</taxon>
        <taxon>Bacteroidota</taxon>
        <taxon>Chitinophagia</taxon>
        <taxon>Chitinophagales</taxon>
        <taxon>Chitinophagaceae</taxon>
        <taxon>Chitinophaga</taxon>
    </lineage>
</organism>
<gene>
    <name evidence="3" type="ORF">EG028_03530</name>
</gene>
<feature type="transmembrane region" description="Helical" evidence="1">
    <location>
        <begin position="6"/>
        <end position="39"/>
    </location>
</feature>
<dbReference type="OrthoDB" id="9790567at2"/>
<reference evidence="4" key="1">
    <citation type="submission" date="2018-11" db="EMBL/GenBank/DDBJ databases">
        <title>Chitinophaga lutea sp.nov., isolate from arsenic contaminated soil.</title>
        <authorList>
            <person name="Zong Y."/>
        </authorList>
    </citation>
    <scope>NUCLEOTIDE SEQUENCE [LARGE SCALE GENOMIC DNA]</scope>
    <source>
        <strain evidence="4">YLT18</strain>
    </source>
</reference>
<keyword evidence="1" id="KW-0812">Transmembrane</keyword>
<dbReference type="PANTHER" id="PTHR42903:SF1">
    <property type="entry name" value="INNER MEMBRANE PROTEIN YCCF"/>
    <property type="match status" value="1"/>
</dbReference>
<comment type="caution">
    <text evidence="3">The sequence shown here is derived from an EMBL/GenBank/DDBJ whole genome shotgun (WGS) entry which is preliminary data.</text>
</comment>
<feature type="domain" description="Inner membrane component" evidence="2">
    <location>
        <begin position="4"/>
        <end position="53"/>
    </location>
</feature>